<evidence type="ECO:0000256" key="1">
    <source>
        <dbReference type="SAM" id="Phobius"/>
    </source>
</evidence>
<proteinExistence type="predicted"/>
<dbReference type="AlphaFoldDB" id="A0A3A1WMF7"/>
<gene>
    <name evidence="2" type="ORF">D3218_18930</name>
</gene>
<feature type="transmembrane region" description="Helical" evidence="1">
    <location>
        <begin position="127"/>
        <end position="151"/>
    </location>
</feature>
<feature type="transmembrane region" description="Helical" evidence="1">
    <location>
        <begin position="74"/>
        <end position="94"/>
    </location>
</feature>
<organism evidence="2 3">
    <name type="scientific">Aureimonas flava</name>
    <dbReference type="NCBI Taxonomy" id="2320271"/>
    <lineage>
        <taxon>Bacteria</taxon>
        <taxon>Pseudomonadati</taxon>
        <taxon>Pseudomonadota</taxon>
        <taxon>Alphaproteobacteria</taxon>
        <taxon>Hyphomicrobiales</taxon>
        <taxon>Aurantimonadaceae</taxon>
        <taxon>Aureimonas</taxon>
    </lineage>
</organism>
<evidence type="ECO:0000313" key="3">
    <source>
        <dbReference type="Proteomes" id="UP000265750"/>
    </source>
</evidence>
<dbReference type="EMBL" id="QYRN01000016">
    <property type="protein sequence ID" value="RIX97290.1"/>
    <property type="molecule type" value="Genomic_DNA"/>
</dbReference>
<feature type="transmembrane region" description="Helical" evidence="1">
    <location>
        <begin position="48"/>
        <end position="67"/>
    </location>
</feature>
<name>A0A3A1WMF7_9HYPH</name>
<keyword evidence="1" id="KW-0812">Transmembrane</keyword>
<keyword evidence="1" id="KW-0472">Membrane</keyword>
<protein>
    <submittedName>
        <fullName evidence="2">Uncharacterized protein</fullName>
    </submittedName>
</protein>
<comment type="caution">
    <text evidence="2">The sequence shown here is derived from an EMBL/GenBank/DDBJ whole genome shotgun (WGS) entry which is preliminary data.</text>
</comment>
<sequence>MRWAERAQAAGLDRATTALLTLSLVLAFLHHADHVLRVDHSGWPFRPMVTTFTYSLLAYPMVLFALFGARRLYWLRWALLAIATGVTIYAHTALESPRMQFAMWAENRSLDPHAAGVHNLPGVRSPILGTLAVVIGMALNLTAIAATLAMARRGLALGRGA</sequence>
<evidence type="ECO:0000313" key="2">
    <source>
        <dbReference type="EMBL" id="RIX97290.1"/>
    </source>
</evidence>
<dbReference type="OrthoDB" id="7907411at2"/>
<accession>A0A3A1WMF7</accession>
<dbReference type="Proteomes" id="UP000265750">
    <property type="component" value="Unassembled WGS sequence"/>
</dbReference>
<keyword evidence="3" id="KW-1185">Reference proteome</keyword>
<reference evidence="3" key="1">
    <citation type="submission" date="2018-09" db="EMBL/GenBank/DDBJ databases">
        <authorList>
            <person name="Tuo L."/>
        </authorList>
    </citation>
    <scope>NUCLEOTIDE SEQUENCE [LARGE SCALE GENOMIC DNA]</scope>
    <source>
        <strain evidence="3">M2BS4Y-1</strain>
    </source>
</reference>
<dbReference type="RefSeq" id="WP_119541644.1">
    <property type="nucleotide sequence ID" value="NZ_QYRN01000016.1"/>
</dbReference>
<keyword evidence="1" id="KW-1133">Transmembrane helix</keyword>